<comment type="cofactor">
    <cofactor evidence="1 10">
        <name>Mg(2+)</name>
        <dbReference type="ChEBI" id="CHEBI:18420"/>
    </cofactor>
</comment>
<dbReference type="SUPFAM" id="SSF51645">
    <property type="entry name" value="Malate synthase G"/>
    <property type="match status" value="1"/>
</dbReference>
<dbReference type="InterPro" id="IPR044856">
    <property type="entry name" value="Malate_synth_C_sf"/>
</dbReference>
<dbReference type="InterPro" id="IPR046363">
    <property type="entry name" value="MS_N_TIM-barrel_dom"/>
</dbReference>
<evidence type="ECO:0000259" key="14">
    <source>
        <dbReference type="Pfam" id="PF01274"/>
    </source>
</evidence>
<feature type="binding site" evidence="10">
    <location>
        <position position="560"/>
    </location>
    <ligand>
        <name>acetyl-CoA</name>
        <dbReference type="ChEBI" id="CHEBI:57288"/>
    </ligand>
</feature>
<protein>
    <recommendedName>
        <fullName evidence="10 11">Malate synthase G</fullName>
        <ecNumber evidence="10 11">2.3.3.9</ecNumber>
    </recommendedName>
</protein>
<feature type="binding site" evidence="10">
    <location>
        <position position="451"/>
    </location>
    <ligand>
        <name>glyoxylate</name>
        <dbReference type="ChEBI" id="CHEBI:36655"/>
    </ligand>
</feature>
<feature type="active site" description="Proton acceptor" evidence="10 12">
    <location>
        <position position="359"/>
    </location>
</feature>
<dbReference type="Pfam" id="PF20656">
    <property type="entry name" value="MS_N"/>
    <property type="match status" value="1"/>
</dbReference>
<evidence type="ECO:0000256" key="5">
    <source>
        <dbReference type="ARBA" id="ARBA00022679"/>
    </source>
</evidence>
<dbReference type="GO" id="GO:0009436">
    <property type="term" value="P:glyoxylate catabolic process"/>
    <property type="evidence" value="ECO:0007669"/>
    <property type="project" value="TreeGrafter"/>
</dbReference>
<dbReference type="Pfam" id="PF01274">
    <property type="entry name" value="MS_TIM-barrel"/>
    <property type="match status" value="1"/>
</dbReference>
<dbReference type="STRING" id="299262.BWR18_09000"/>
<comment type="subunit">
    <text evidence="10">Monomer.</text>
</comment>
<evidence type="ECO:0000256" key="12">
    <source>
        <dbReference type="PIRSR" id="PIRSR601465-50"/>
    </source>
</evidence>
<dbReference type="NCBIfam" id="TIGR01345">
    <property type="entry name" value="malate_syn_G"/>
    <property type="match status" value="1"/>
</dbReference>
<feature type="binding site" evidence="10">
    <location>
        <begin position="476"/>
        <end position="479"/>
    </location>
    <ligand>
        <name>glyoxylate</name>
        <dbReference type="ChEBI" id="CHEBI:36655"/>
    </ligand>
</feature>
<feature type="binding site" evidence="10">
    <location>
        <position position="359"/>
    </location>
    <ligand>
        <name>glyoxylate</name>
        <dbReference type="ChEBI" id="CHEBI:36655"/>
    </ligand>
</feature>
<dbReference type="UniPathway" id="UPA00703">
    <property type="reaction ID" value="UER00720"/>
</dbReference>
<dbReference type="EMBL" id="CP019312">
    <property type="protein sequence ID" value="APX11804.1"/>
    <property type="molecule type" value="Genomic_DNA"/>
</dbReference>
<name>A0A1P8MUS3_9RHOB</name>
<dbReference type="InterPro" id="IPR048355">
    <property type="entry name" value="MS_C"/>
</dbReference>
<dbReference type="GO" id="GO:0004474">
    <property type="term" value="F:malate synthase activity"/>
    <property type="evidence" value="ECO:0007669"/>
    <property type="project" value="UniProtKB-UniRule"/>
</dbReference>
<comment type="function">
    <text evidence="10">Involved in the glycolate utilization. Catalyzes the condensation and subsequent hydrolysis of acetyl-coenzyme A (acetyl-CoA) and glyoxylate to form malate and CoA.</text>
</comment>
<evidence type="ECO:0000256" key="7">
    <source>
        <dbReference type="ARBA" id="ARBA00022842"/>
    </source>
</evidence>
<feature type="active site" description="Proton donor" evidence="10 12">
    <location>
        <position position="651"/>
    </location>
</feature>
<dbReference type="OrthoDB" id="9762054at2"/>
<dbReference type="GO" id="GO:0005829">
    <property type="term" value="C:cytosol"/>
    <property type="evidence" value="ECO:0007669"/>
    <property type="project" value="TreeGrafter"/>
</dbReference>
<dbReference type="HAMAP" id="MF_00641">
    <property type="entry name" value="Malate_synth_G"/>
    <property type="match status" value="1"/>
</dbReference>
<proteinExistence type="inferred from homology"/>
<evidence type="ECO:0000256" key="13">
    <source>
        <dbReference type="RuleBase" id="RU003572"/>
    </source>
</evidence>
<comment type="similarity">
    <text evidence="10 13">Belongs to the malate synthase family. GlcB subfamily.</text>
</comment>
<evidence type="ECO:0000256" key="1">
    <source>
        <dbReference type="ARBA" id="ARBA00001946"/>
    </source>
</evidence>
<feature type="domain" description="Malate synthase N-terminal" evidence="15">
    <location>
        <begin position="17"/>
        <end position="71"/>
    </location>
</feature>
<dbReference type="GO" id="GO:0000287">
    <property type="term" value="F:magnesium ion binding"/>
    <property type="evidence" value="ECO:0007669"/>
    <property type="project" value="TreeGrafter"/>
</dbReference>
<dbReference type="EC" id="2.3.3.9" evidence="10 11"/>
<evidence type="ECO:0000256" key="6">
    <source>
        <dbReference type="ARBA" id="ARBA00022723"/>
    </source>
</evidence>
<feature type="domain" description="Malate synthase G alpha-beta insertion" evidence="16">
    <location>
        <begin position="157"/>
        <end position="208"/>
    </location>
</feature>
<keyword evidence="7 10" id="KW-0460">Magnesium</keyword>
<evidence type="ECO:0000256" key="2">
    <source>
        <dbReference type="ARBA" id="ARBA00022435"/>
    </source>
</evidence>
<gene>
    <name evidence="10" type="primary">glcB</name>
    <name evidence="18" type="ORF">BWR18_09000</name>
</gene>
<feature type="domain" description="Malate synthase TIM barrel" evidence="14">
    <location>
        <begin position="356"/>
        <end position="598"/>
    </location>
</feature>
<keyword evidence="6 10" id="KW-0479">Metal-binding</keyword>
<keyword evidence="3 10" id="KW-0963">Cytoplasm</keyword>
<evidence type="ECO:0000313" key="18">
    <source>
        <dbReference type="EMBL" id="APX11804.1"/>
    </source>
</evidence>
<dbReference type="NCBIfam" id="NF002825">
    <property type="entry name" value="PRK02999.1"/>
    <property type="match status" value="1"/>
</dbReference>
<dbReference type="Pfam" id="PF20659">
    <property type="entry name" value="MS_C"/>
    <property type="match status" value="1"/>
</dbReference>
<feature type="binding site" evidence="10">
    <location>
        <position position="479"/>
    </location>
    <ligand>
        <name>Mg(2+)</name>
        <dbReference type="ChEBI" id="CHEBI:18420"/>
    </ligand>
</feature>
<evidence type="ECO:0000259" key="15">
    <source>
        <dbReference type="Pfam" id="PF20656"/>
    </source>
</evidence>
<dbReference type="Pfam" id="PF20658">
    <property type="entry name" value="MSG_insertion"/>
    <property type="match status" value="1"/>
</dbReference>
<dbReference type="AlphaFoldDB" id="A0A1P8MUS3"/>
<sequence>MTSYVDRSDLKVADTLAQFIETEALPGTGVPSADFWAGFSALVHDLGPKNRDLLAQREDMQAKIDAWHVAHRSGQHDPVAYRAFLEEIGYLVPDGPDFEIETANVDPEIASTPGAQLVVPIMNARFALNAANARWGNLYDALYGTDALGDLPKAGGYDPARGARVIDWAKSFLDDTVPLMSGSHKMLVGYEVAEGQLWGLMLNGSDSRAAEGVNKTDSPSGTVPTVYHRVPFADPAAFAGHAEADGVVRYMLLHNGLGIEIVVDREHEIGGSDPAGVAAIHLEAALSTIMDCEDSVAAVDAEDKVLAYGNWLGLMTGDLEERFEKGVKVITRRMAGDRSYTAPDGSALTLKGRSLMLIRNVGHLMTNPAIHDRDGHEVGEGLMDAMITTLIAMHDLRKSEGLRNSVCGSVYVVKPKMHGPEEVAFADEIFTRVEKVLGLPANTVKLGIMDEERRTSANLKECIRAAKARVAFINTGFLDRTGDEIHTSMEAGPMVPKGEMKGAAWIGSYEDRNVDIGLACGLKGRAQIGKGMWAMPDRMAEMLEAKIGHPQSGATCAWVPSPTAATLHATHYHKVDVLARQDVLKAGGARGTLEDLLSIPVAVGRNFSDAEITRELENNAQGILGYVVRWVDAGVGCSKVPDINDVGLMEDRATCRISAQAMANWLHHGVVSEDQVMAAMKKMAAVVDRQNAGDADYISMAPGFDGVAFRAACELVLQGRAQPSGYTEPVLHARRLEFKAA</sequence>
<dbReference type="GO" id="GO:0006097">
    <property type="term" value="P:glyoxylate cycle"/>
    <property type="evidence" value="ECO:0007669"/>
    <property type="project" value="UniProtKB-UniRule"/>
</dbReference>
<evidence type="ECO:0000256" key="9">
    <source>
        <dbReference type="ARBA" id="ARBA00047918"/>
    </source>
</evidence>
<dbReference type="KEGG" id="tom:BWR18_09000"/>
<feature type="domain" description="Malate synthase C-terminal" evidence="17">
    <location>
        <begin position="611"/>
        <end position="716"/>
    </location>
</feature>
<evidence type="ECO:0000259" key="16">
    <source>
        <dbReference type="Pfam" id="PF20658"/>
    </source>
</evidence>
<evidence type="ECO:0000259" key="17">
    <source>
        <dbReference type="Pfam" id="PF20659"/>
    </source>
</evidence>
<keyword evidence="8 10" id="KW-0558">Oxidation</keyword>
<feature type="binding site" evidence="10">
    <location>
        <position position="118"/>
    </location>
    <ligand>
        <name>acetyl-CoA</name>
        <dbReference type="ChEBI" id="CHEBI:57288"/>
    </ligand>
</feature>
<evidence type="ECO:0000256" key="10">
    <source>
        <dbReference type="HAMAP-Rule" id="MF_00641"/>
    </source>
</evidence>
<feature type="binding site" evidence="10">
    <location>
        <position position="295"/>
    </location>
    <ligand>
        <name>acetyl-CoA</name>
        <dbReference type="ChEBI" id="CHEBI:57288"/>
    </ligand>
</feature>
<evidence type="ECO:0000256" key="8">
    <source>
        <dbReference type="ARBA" id="ARBA00023097"/>
    </source>
</evidence>
<dbReference type="PANTHER" id="PTHR42739:SF1">
    <property type="entry name" value="MALATE SYNTHASE G"/>
    <property type="match status" value="1"/>
</dbReference>
<keyword evidence="2 10" id="KW-0329">Glyoxylate bypass</keyword>
<feature type="binding site" evidence="10">
    <location>
        <position position="332"/>
    </location>
    <ligand>
        <name>acetyl-CoA</name>
        <dbReference type="ChEBI" id="CHEBI:57288"/>
    </ligand>
</feature>
<keyword evidence="4 10" id="KW-0816">Tricarboxylic acid cycle</keyword>
<accession>A0A1P8MUS3</accession>
<dbReference type="InterPro" id="IPR011076">
    <property type="entry name" value="Malate_synth_sf"/>
</dbReference>
<dbReference type="RefSeq" id="WP_076627664.1">
    <property type="nucleotide sequence ID" value="NZ_CP019312.1"/>
</dbReference>
<keyword evidence="19" id="KW-1185">Reference proteome</keyword>
<dbReference type="Gene3D" id="3.20.20.360">
    <property type="entry name" value="Malate synthase, domain 3"/>
    <property type="match status" value="2"/>
</dbReference>
<comment type="catalytic activity">
    <reaction evidence="9 10 13">
        <text>glyoxylate + acetyl-CoA + H2O = (S)-malate + CoA + H(+)</text>
        <dbReference type="Rhea" id="RHEA:18181"/>
        <dbReference type="ChEBI" id="CHEBI:15377"/>
        <dbReference type="ChEBI" id="CHEBI:15378"/>
        <dbReference type="ChEBI" id="CHEBI:15589"/>
        <dbReference type="ChEBI" id="CHEBI:36655"/>
        <dbReference type="ChEBI" id="CHEBI:57287"/>
        <dbReference type="ChEBI" id="CHEBI:57288"/>
        <dbReference type="EC" id="2.3.3.9"/>
    </reaction>
</comment>
<evidence type="ECO:0000256" key="3">
    <source>
        <dbReference type="ARBA" id="ARBA00022490"/>
    </source>
</evidence>
<feature type="binding site" evidence="10">
    <location>
        <begin position="125"/>
        <end position="126"/>
    </location>
    <ligand>
        <name>acetyl-CoA</name>
        <dbReference type="ChEBI" id="CHEBI:57288"/>
    </ligand>
</feature>
<reference evidence="18 19" key="1">
    <citation type="submission" date="2017-01" db="EMBL/GenBank/DDBJ databases">
        <title>Complete genome of Tateyamaria omphalii DOK1-4 isolated from seawater in Dokdo.</title>
        <authorList>
            <person name="Kim J.H."/>
            <person name="Chi W.-J."/>
        </authorList>
    </citation>
    <scope>NUCLEOTIDE SEQUENCE [LARGE SCALE GENOMIC DNA]</scope>
    <source>
        <strain evidence="18 19">DOK1-4</strain>
    </source>
</reference>
<dbReference type="InterPro" id="IPR048356">
    <property type="entry name" value="MS_N"/>
</dbReference>
<feature type="binding site" evidence="10">
    <location>
        <position position="451"/>
    </location>
    <ligand>
        <name>Mg(2+)</name>
        <dbReference type="ChEBI" id="CHEBI:18420"/>
    </ligand>
</feature>
<dbReference type="InterPro" id="IPR048357">
    <property type="entry name" value="MSG_insertion"/>
</dbReference>
<feature type="modified residue" description="Cysteine sulfenic acid (-SOH)" evidence="10">
    <location>
        <position position="637"/>
    </location>
</feature>
<comment type="pathway">
    <text evidence="10 13">Carbohydrate metabolism; glyoxylate cycle; (S)-malate from isocitrate: step 2/2.</text>
</comment>
<comment type="caution">
    <text evidence="10">Lacks conserved residue(s) required for the propagation of feature annotation.</text>
</comment>
<dbReference type="InterPro" id="IPR001465">
    <property type="entry name" value="Malate_synthase_TIM"/>
</dbReference>
<evidence type="ECO:0000256" key="4">
    <source>
        <dbReference type="ARBA" id="ARBA00022532"/>
    </source>
</evidence>
<evidence type="ECO:0000256" key="11">
    <source>
        <dbReference type="NCBIfam" id="TIGR01345"/>
    </source>
</evidence>
<dbReference type="PANTHER" id="PTHR42739">
    <property type="entry name" value="MALATE SYNTHASE G"/>
    <property type="match status" value="1"/>
</dbReference>
<evidence type="ECO:0000313" key="19">
    <source>
        <dbReference type="Proteomes" id="UP000186336"/>
    </source>
</evidence>
<dbReference type="Proteomes" id="UP000186336">
    <property type="component" value="Chromosome"/>
</dbReference>
<dbReference type="GO" id="GO:0006099">
    <property type="term" value="P:tricarboxylic acid cycle"/>
    <property type="evidence" value="ECO:0007669"/>
    <property type="project" value="UniProtKB-KW"/>
</dbReference>
<organism evidence="18 19">
    <name type="scientific">Tateyamaria omphalii</name>
    <dbReference type="NCBI Taxonomy" id="299262"/>
    <lineage>
        <taxon>Bacteria</taxon>
        <taxon>Pseudomonadati</taxon>
        <taxon>Pseudomonadota</taxon>
        <taxon>Alphaproteobacteria</taxon>
        <taxon>Rhodobacterales</taxon>
        <taxon>Roseobacteraceae</taxon>
        <taxon>Tateyamaria</taxon>
    </lineage>
</organism>
<dbReference type="InterPro" id="IPR006253">
    <property type="entry name" value="Malate_synthG"/>
</dbReference>
<dbReference type="Gene3D" id="1.20.1220.12">
    <property type="entry name" value="Malate synthase, domain III"/>
    <property type="match status" value="1"/>
</dbReference>
<keyword evidence="5 10" id="KW-0808">Transferase</keyword>
<comment type="subcellular location">
    <subcellularLocation>
        <location evidence="10 13">Cytoplasm</location>
    </subcellularLocation>
</comment>